<dbReference type="EMBL" id="CAJOAY010034313">
    <property type="protein sequence ID" value="CAF4444282.1"/>
    <property type="molecule type" value="Genomic_DNA"/>
</dbReference>
<protein>
    <submittedName>
        <fullName evidence="1">Uncharacterized protein</fullName>
    </submittedName>
</protein>
<sequence>MIKNVQHECDPPIQTFDLDTTLDFYCSQTCANDGCNQHSVKEIASNAN</sequence>
<dbReference type="Proteomes" id="UP000663881">
    <property type="component" value="Unassembled WGS sequence"/>
</dbReference>
<accession>A0A820RN58</accession>
<feature type="non-terminal residue" evidence="1">
    <location>
        <position position="48"/>
    </location>
</feature>
<proteinExistence type="predicted"/>
<evidence type="ECO:0000313" key="1">
    <source>
        <dbReference type="EMBL" id="CAF4444282.1"/>
    </source>
</evidence>
<gene>
    <name evidence="1" type="ORF">OKA104_LOCUS53805</name>
</gene>
<organism evidence="1 2">
    <name type="scientific">Adineta steineri</name>
    <dbReference type="NCBI Taxonomy" id="433720"/>
    <lineage>
        <taxon>Eukaryota</taxon>
        <taxon>Metazoa</taxon>
        <taxon>Spiralia</taxon>
        <taxon>Gnathifera</taxon>
        <taxon>Rotifera</taxon>
        <taxon>Eurotatoria</taxon>
        <taxon>Bdelloidea</taxon>
        <taxon>Adinetida</taxon>
        <taxon>Adinetidae</taxon>
        <taxon>Adineta</taxon>
    </lineage>
</organism>
<dbReference type="AlphaFoldDB" id="A0A820RN58"/>
<comment type="caution">
    <text evidence="1">The sequence shown here is derived from an EMBL/GenBank/DDBJ whole genome shotgun (WGS) entry which is preliminary data.</text>
</comment>
<name>A0A820RN58_9BILA</name>
<evidence type="ECO:0000313" key="2">
    <source>
        <dbReference type="Proteomes" id="UP000663881"/>
    </source>
</evidence>
<reference evidence="1" key="1">
    <citation type="submission" date="2021-02" db="EMBL/GenBank/DDBJ databases">
        <authorList>
            <person name="Nowell W R."/>
        </authorList>
    </citation>
    <scope>NUCLEOTIDE SEQUENCE</scope>
</reference>